<evidence type="ECO:0000259" key="5">
    <source>
        <dbReference type="PROSITE" id="PS50977"/>
    </source>
</evidence>
<evidence type="ECO:0000256" key="4">
    <source>
        <dbReference type="PROSITE-ProRule" id="PRU00335"/>
    </source>
</evidence>
<evidence type="ECO:0000256" key="1">
    <source>
        <dbReference type="ARBA" id="ARBA00023015"/>
    </source>
</evidence>
<feature type="DNA-binding region" description="H-T-H motif" evidence="4">
    <location>
        <begin position="28"/>
        <end position="47"/>
    </location>
</feature>
<keyword evidence="1" id="KW-0805">Transcription regulation</keyword>
<dbReference type="PANTHER" id="PTHR47506:SF3">
    <property type="entry name" value="HTH-TYPE TRANSCRIPTIONAL REGULATOR LMRA"/>
    <property type="match status" value="1"/>
</dbReference>
<reference evidence="6 7" key="1">
    <citation type="submission" date="2021-01" db="EMBL/GenBank/DDBJ databases">
        <title>Chryseolinea sp. Jin1 Genome sequencing and assembly.</title>
        <authorList>
            <person name="Kim I."/>
        </authorList>
    </citation>
    <scope>NUCLEOTIDE SEQUENCE [LARGE SCALE GENOMIC DNA]</scope>
    <source>
        <strain evidence="6 7">Jin1</strain>
    </source>
</reference>
<dbReference type="InterPro" id="IPR001647">
    <property type="entry name" value="HTH_TetR"/>
</dbReference>
<dbReference type="EMBL" id="JAERRB010000002">
    <property type="protein sequence ID" value="MBL0740918.1"/>
    <property type="molecule type" value="Genomic_DNA"/>
</dbReference>
<organism evidence="6 7">
    <name type="scientific">Chryseolinea lacunae</name>
    <dbReference type="NCBI Taxonomy" id="2801331"/>
    <lineage>
        <taxon>Bacteria</taxon>
        <taxon>Pseudomonadati</taxon>
        <taxon>Bacteroidota</taxon>
        <taxon>Cytophagia</taxon>
        <taxon>Cytophagales</taxon>
        <taxon>Fulvivirgaceae</taxon>
        <taxon>Chryseolinea</taxon>
    </lineage>
</organism>
<accession>A0ABS1KNL3</accession>
<sequence>MSKAARTKAFIIEKTAPVFNTKGYAGTSINDLSEATGLTKGSIYGNFTSKDDVALAAFDYNLQKVQNVVKSEMSKCTTVLDQLLVYVNVYDNFEKFPFPLGGCPILNTSTEADDTHPELRKRANAAILSWKNALVGLIEKGVKMKELRAQIDAEQTAVAIIALIEGGIMIAKVTGKSSFRKAVMQSVEKMIRGLV</sequence>
<dbReference type="PRINTS" id="PR00455">
    <property type="entry name" value="HTHTETR"/>
</dbReference>
<dbReference type="InterPro" id="IPR011075">
    <property type="entry name" value="TetR_C"/>
</dbReference>
<dbReference type="Gene3D" id="1.10.357.10">
    <property type="entry name" value="Tetracycline Repressor, domain 2"/>
    <property type="match status" value="1"/>
</dbReference>
<comment type="caution">
    <text evidence="6">The sequence shown here is derived from an EMBL/GenBank/DDBJ whole genome shotgun (WGS) entry which is preliminary data.</text>
</comment>
<dbReference type="PANTHER" id="PTHR47506">
    <property type="entry name" value="TRANSCRIPTIONAL REGULATORY PROTEIN"/>
    <property type="match status" value="1"/>
</dbReference>
<evidence type="ECO:0000256" key="3">
    <source>
        <dbReference type="ARBA" id="ARBA00023163"/>
    </source>
</evidence>
<name>A0ABS1KNL3_9BACT</name>
<dbReference type="SUPFAM" id="SSF46689">
    <property type="entry name" value="Homeodomain-like"/>
    <property type="match status" value="1"/>
</dbReference>
<keyword evidence="2 4" id="KW-0238">DNA-binding</keyword>
<protein>
    <submittedName>
        <fullName evidence="6">TetR/AcrR family transcriptional regulator</fullName>
    </submittedName>
</protein>
<dbReference type="InterPro" id="IPR036271">
    <property type="entry name" value="Tet_transcr_reg_TetR-rel_C_sf"/>
</dbReference>
<dbReference type="PROSITE" id="PS50977">
    <property type="entry name" value="HTH_TETR_2"/>
    <property type="match status" value="1"/>
</dbReference>
<evidence type="ECO:0000313" key="7">
    <source>
        <dbReference type="Proteomes" id="UP000613030"/>
    </source>
</evidence>
<evidence type="ECO:0000313" key="6">
    <source>
        <dbReference type="EMBL" id="MBL0740918.1"/>
    </source>
</evidence>
<proteinExistence type="predicted"/>
<feature type="domain" description="HTH tetR-type" evidence="5">
    <location>
        <begin position="5"/>
        <end position="65"/>
    </location>
</feature>
<dbReference type="SUPFAM" id="SSF48498">
    <property type="entry name" value="Tetracyclin repressor-like, C-terminal domain"/>
    <property type="match status" value="1"/>
</dbReference>
<dbReference type="Pfam" id="PF16925">
    <property type="entry name" value="TetR_C_13"/>
    <property type="match status" value="1"/>
</dbReference>
<evidence type="ECO:0000256" key="2">
    <source>
        <dbReference type="ARBA" id="ARBA00023125"/>
    </source>
</evidence>
<dbReference type="InterPro" id="IPR009057">
    <property type="entry name" value="Homeodomain-like_sf"/>
</dbReference>
<dbReference type="Proteomes" id="UP000613030">
    <property type="component" value="Unassembled WGS sequence"/>
</dbReference>
<dbReference type="Pfam" id="PF00440">
    <property type="entry name" value="TetR_N"/>
    <property type="match status" value="1"/>
</dbReference>
<keyword evidence="3" id="KW-0804">Transcription</keyword>
<dbReference type="RefSeq" id="WP_202008290.1">
    <property type="nucleotide sequence ID" value="NZ_JAERRB010000002.1"/>
</dbReference>
<gene>
    <name evidence="6" type="ORF">JI741_06785</name>
</gene>
<keyword evidence="7" id="KW-1185">Reference proteome</keyword>